<dbReference type="GO" id="GO:0000287">
    <property type="term" value="F:magnesium ion binding"/>
    <property type="evidence" value="ECO:0007669"/>
    <property type="project" value="InterPro"/>
</dbReference>
<dbReference type="SUPFAM" id="SSF56214">
    <property type="entry name" value="4'-phosphopantetheinyl transferase"/>
    <property type="match status" value="1"/>
</dbReference>
<proteinExistence type="predicted"/>
<dbReference type="Gene3D" id="3.90.470.20">
    <property type="entry name" value="4'-phosphopantetheinyl transferase domain"/>
    <property type="match status" value="1"/>
</dbReference>
<dbReference type="EMBL" id="MZNU01000204">
    <property type="protein sequence ID" value="OWP02909.1"/>
    <property type="molecule type" value="Genomic_DNA"/>
</dbReference>
<evidence type="ECO:0000313" key="2">
    <source>
        <dbReference type="EMBL" id="OWP02909.1"/>
    </source>
</evidence>
<gene>
    <name evidence="2" type="ORF">B2J93_3489</name>
</gene>
<accession>A0A218Z4C8</accession>
<feature type="region of interest" description="Disordered" evidence="1">
    <location>
        <begin position="187"/>
        <end position="264"/>
    </location>
</feature>
<organism evidence="2 3">
    <name type="scientific">Diplocarpon coronariae</name>
    <dbReference type="NCBI Taxonomy" id="2795749"/>
    <lineage>
        <taxon>Eukaryota</taxon>
        <taxon>Fungi</taxon>
        <taxon>Dikarya</taxon>
        <taxon>Ascomycota</taxon>
        <taxon>Pezizomycotina</taxon>
        <taxon>Leotiomycetes</taxon>
        <taxon>Helotiales</taxon>
        <taxon>Drepanopezizaceae</taxon>
        <taxon>Diplocarpon</taxon>
    </lineage>
</organism>
<dbReference type="Proteomes" id="UP000242519">
    <property type="component" value="Unassembled WGS sequence"/>
</dbReference>
<dbReference type="AlphaFoldDB" id="A0A218Z4C8"/>
<dbReference type="InterPro" id="IPR037143">
    <property type="entry name" value="4-PPantetheinyl_Trfase_dom_sf"/>
</dbReference>
<dbReference type="OrthoDB" id="15433at2759"/>
<dbReference type="GO" id="GO:0008897">
    <property type="term" value="F:holo-[acyl-carrier-protein] synthase activity"/>
    <property type="evidence" value="ECO:0007669"/>
    <property type="project" value="InterPro"/>
</dbReference>
<sequence>MWRAREELFLPETSFQTVHDQGYYKNVSSHLFKLLYFVARAQAHETPSSSICTVEVDASSTVQQIHAPFPAAAFSSPTAIDSEANRSAISNVPLLRLQSENTRAAMPPMKAPKAFPLALSIGTDICSISRIRTILSGRHAQAFVRKVLRREERAQSASILGAVERWHALNSVRTRRAERHSLKFGSGVISARSNGPMGALRSPEEDASEPPSADENSGTHILEQDREAFGGGWPHASHLPASGGDDVTDHGSEGGERFGSGMYVDTRQETDADDLDTALDRCAQLLAGRFAAKEAAMKAHRSRRLTYHSVCILKPPAKGGETGSTPPLAVVLSEQGELRGDLEGAKEVQISISHDGGFAVANCLAADQGGSGEERMDSFAEAFRFGATGHSE</sequence>
<protein>
    <recommendedName>
        <fullName evidence="4">4'-phosphopantetheinyl transferase domain-containing protein</fullName>
    </recommendedName>
</protein>
<evidence type="ECO:0000256" key="1">
    <source>
        <dbReference type="SAM" id="MobiDB-lite"/>
    </source>
</evidence>
<dbReference type="InParanoid" id="A0A218Z4C8"/>
<feature type="compositionally biased region" description="Basic and acidic residues" evidence="1">
    <location>
        <begin position="247"/>
        <end position="256"/>
    </location>
</feature>
<keyword evidence="3" id="KW-1185">Reference proteome</keyword>
<comment type="caution">
    <text evidence="2">The sequence shown here is derived from an EMBL/GenBank/DDBJ whole genome shotgun (WGS) entry which is preliminary data.</text>
</comment>
<name>A0A218Z4C8_9HELO</name>
<evidence type="ECO:0008006" key="4">
    <source>
        <dbReference type="Google" id="ProtNLM"/>
    </source>
</evidence>
<evidence type="ECO:0000313" key="3">
    <source>
        <dbReference type="Proteomes" id="UP000242519"/>
    </source>
</evidence>
<reference evidence="2 3" key="1">
    <citation type="submission" date="2017-04" db="EMBL/GenBank/DDBJ databases">
        <title>Draft genome sequence of Marssonina coronaria NL1: causal agent of apple blotch.</title>
        <authorList>
            <person name="Cheng Q."/>
        </authorList>
    </citation>
    <scope>NUCLEOTIDE SEQUENCE [LARGE SCALE GENOMIC DNA]</scope>
    <source>
        <strain evidence="2 3">NL1</strain>
    </source>
</reference>